<name>A0A1L7XVK1_9HELO</name>
<dbReference type="STRING" id="576137.A0A1L7XVK1"/>
<keyword evidence="6" id="KW-0520">NAD</keyword>
<evidence type="ECO:0000256" key="6">
    <source>
        <dbReference type="ARBA" id="ARBA00023027"/>
    </source>
</evidence>
<evidence type="ECO:0000313" key="11">
    <source>
        <dbReference type="Proteomes" id="UP000184330"/>
    </source>
</evidence>
<dbReference type="GO" id="GO:0005737">
    <property type="term" value="C:cytoplasm"/>
    <property type="evidence" value="ECO:0007669"/>
    <property type="project" value="TreeGrafter"/>
</dbReference>
<evidence type="ECO:0000313" key="10">
    <source>
        <dbReference type="EMBL" id="CZR69005.1"/>
    </source>
</evidence>
<feature type="domain" description="Alcohol dehydrogenase-like N-terminal" evidence="9">
    <location>
        <begin position="38"/>
        <end position="156"/>
    </location>
</feature>
<evidence type="ECO:0000259" key="8">
    <source>
        <dbReference type="Pfam" id="PF00107"/>
    </source>
</evidence>
<gene>
    <name evidence="10" type="ORF">PAC_18906</name>
</gene>
<dbReference type="SUPFAM" id="SSF50129">
    <property type="entry name" value="GroES-like"/>
    <property type="match status" value="1"/>
</dbReference>
<dbReference type="GO" id="GO:0004022">
    <property type="term" value="F:alcohol dehydrogenase (NAD+) activity"/>
    <property type="evidence" value="ECO:0007669"/>
    <property type="project" value="TreeGrafter"/>
</dbReference>
<dbReference type="AlphaFoldDB" id="A0A1L7XVK1"/>
<keyword evidence="11" id="KW-1185">Reference proteome</keyword>
<dbReference type="GO" id="GO:0008270">
    <property type="term" value="F:zinc ion binding"/>
    <property type="evidence" value="ECO:0007669"/>
    <property type="project" value="InterPro"/>
</dbReference>
<dbReference type="SUPFAM" id="SSF51735">
    <property type="entry name" value="NAD(P)-binding Rossmann-fold domains"/>
    <property type="match status" value="1"/>
</dbReference>
<dbReference type="InterPro" id="IPR036291">
    <property type="entry name" value="NAD(P)-bd_dom_sf"/>
</dbReference>
<evidence type="ECO:0000256" key="2">
    <source>
        <dbReference type="ARBA" id="ARBA00008072"/>
    </source>
</evidence>
<evidence type="ECO:0000256" key="7">
    <source>
        <dbReference type="RuleBase" id="RU361277"/>
    </source>
</evidence>
<dbReference type="OrthoDB" id="1879366at2759"/>
<dbReference type="FunFam" id="3.40.50.720:FF:000039">
    <property type="entry name" value="Alcohol dehydrogenase AdhP"/>
    <property type="match status" value="1"/>
</dbReference>
<comment type="similarity">
    <text evidence="2 7">Belongs to the zinc-containing alcohol dehydrogenase family.</text>
</comment>
<organism evidence="10 11">
    <name type="scientific">Phialocephala subalpina</name>
    <dbReference type="NCBI Taxonomy" id="576137"/>
    <lineage>
        <taxon>Eukaryota</taxon>
        <taxon>Fungi</taxon>
        <taxon>Dikarya</taxon>
        <taxon>Ascomycota</taxon>
        <taxon>Pezizomycotina</taxon>
        <taxon>Leotiomycetes</taxon>
        <taxon>Helotiales</taxon>
        <taxon>Mollisiaceae</taxon>
        <taxon>Phialocephala</taxon>
        <taxon>Phialocephala fortinii species complex</taxon>
    </lineage>
</organism>
<evidence type="ECO:0000256" key="5">
    <source>
        <dbReference type="ARBA" id="ARBA00023002"/>
    </source>
</evidence>
<dbReference type="InterPro" id="IPR011032">
    <property type="entry name" value="GroES-like_sf"/>
</dbReference>
<dbReference type="EMBL" id="FJOG01000063">
    <property type="protein sequence ID" value="CZR69005.1"/>
    <property type="molecule type" value="Genomic_DNA"/>
</dbReference>
<feature type="domain" description="Alcohol dehydrogenase-like C-terminal" evidence="8">
    <location>
        <begin position="197"/>
        <end position="290"/>
    </location>
</feature>
<dbReference type="Gene3D" id="3.90.180.10">
    <property type="entry name" value="Medium-chain alcohol dehydrogenases, catalytic domain"/>
    <property type="match status" value="1"/>
</dbReference>
<keyword evidence="3 7" id="KW-0479">Metal-binding</keyword>
<dbReference type="Pfam" id="PF08240">
    <property type="entry name" value="ADH_N"/>
    <property type="match status" value="1"/>
</dbReference>
<dbReference type="InterPro" id="IPR002328">
    <property type="entry name" value="ADH_Zn_CS"/>
</dbReference>
<comment type="cofactor">
    <cofactor evidence="1 7">
        <name>Zn(2+)</name>
        <dbReference type="ChEBI" id="CHEBI:29105"/>
    </cofactor>
</comment>
<evidence type="ECO:0000259" key="9">
    <source>
        <dbReference type="Pfam" id="PF08240"/>
    </source>
</evidence>
<proteinExistence type="inferred from homology"/>
<dbReference type="Proteomes" id="UP000184330">
    <property type="component" value="Unassembled WGS sequence"/>
</dbReference>
<dbReference type="PANTHER" id="PTHR42940:SF6">
    <property type="entry name" value="DEHYDROGENASE, PUTATIVE (AFU_ORTHOLOGUE AFUA_2G04590)-RELATED"/>
    <property type="match status" value="1"/>
</dbReference>
<dbReference type="PANTHER" id="PTHR42940">
    <property type="entry name" value="ALCOHOL DEHYDROGENASE 1-RELATED"/>
    <property type="match status" value="1"/>
</dbReference>
<dbReference type="Gene3D" id="3.40.50.720">
    <property type="entry name" value="NAD(P)-binding Rossmann-like Domain"/>
    <property type="match status" value="1"/>
</dbReference>
<evidence type="ECO:0000256" key="3">
    <source>
        <dbReference type="ARBA" id="ARBA00022723"/>
    </source>
</evidence>
<sequence>MAISNGTSIPKVQKAATVGELGGPVELVDDYPVPQPGHDEVLAKVLYSGVCQSDLDTKSGTAMKPDGTPITALKFPHVGGHEGVGRIIALGPGCDPSINLGSLVGIRFASRICRRCEYCLAGNEQHCVKSTNHLHHEDGSFQEYITLDADYLMVLPGDVDPSLMGPVLCGGLTVYKACLNANLKPGDWLVVFGAGGGLGHLAVQYGKAFGARIIGVDGGAEKREFVLSLGVRKFVDFTTSPNVVQDIQRITNGGAQAAIVAVGNPTAFTQGAEALRIGGTLCCCGAWTGTSTE</sequence>
<protein>
    <submittedName>
        <fullName evidence="10">Related to alcohol dehydrogenase</fullName>
    </submittedName>
</protein>
<dbReference type="PROSITE" id="PS00059">
    <property type="entry name" value="ADH_ZINC"/>
    <property type="match status" value="1"/>
</dbReference>
<accession>A0A1L7XVK1</accession>
<dbReference type="InterPro" id="IPR013149">
    <property type="entry name" value="ADH-like_C"/>
</dbReference>
<keyword evidence="5" id="KW-0560">Oxidoreductase</keyword>
<keyword evidence="4 7" id="KW-0862">Zinc</keyword>
<evidence type="ECO:0000256" key="1">
    <source>
        <dbReference type="ARBA" id="ARBA00001947"/>
    </source>
</evidence>
<dbReference type="InterPro" id="IPR013154">
    <property type="entry name" value="ADH-like_N"/>
</dbReference>
<evidence type="ECO:0000256" key="4">
    <source>
        <dbReference type="ARBA" id="ARBA00022833"/>
    </source>
</evidence>
<reference evidence="10 11" key="1">
    <citation type="submission" date="2016-03" db="EMBL/GenBank/DDBJ databases">
        <authorList>
            <person name="Ploux O."/>
        </authorList>
    </citation>
    <scope>NUCLEOTIDE SEQUENCE [LARGE SCALE GENOMIC DNA]</scope>
    <source>
        <strain evidence="10 11">UAMH 11012</strain>
    </source>
</reference>
<dbReference type="Pfam" id="PF00107">
    <property type="entry name" value="ADH_zinc_N"/>
    <property type="match status" value="1"/>
</dbReference>